<keyword evidence="10" id="KW-1185">Reference proteome</keyword>
<evidence type="ECO:0000256" key="5">
    <source>
        <dbReference type="ARBA" id="ARBA00022989"/>
    </source>
</evidence>
<keyword evidence="2" id="KW-0813">Transport</keyword>
<dbReference type="SUPFAM" id="SSF161098">
    <property type="entry name" value="MetI-like"/>
    <property type="match status" value="1"/>
</dbReference>
<sequence length="287" mass="32117">MVKRKWSVFDGLNYIFMIFAAMVFFYPFWQTLVLSFSGSGYATSVGLKFIPLEFSLESYKTVFSTHSIYVGYGNTLFRTVVGTALTIAVTYCAAYTLSRRSLPFKRSITFFIVVTMFFSGGLVPTFLVMKSYGLVGTKLALILPMLTSAWNLIITRNFIASISHEIEEAALVDGAHPLKIVFWVMFPISLPIIAALTIWTAVSHWNAWFDAMIYTSKEKDIVLQLVLRRLLIDTQSEQSILQSTLASTTSETIKSATIIVAIAPILCVYPFLQKYFTKGIMVGSVKG</sequence>
<evidence type="ECO:0000256" key="3">
    <source>
        <dbReference type="ARBA" id="ARBA00022475"/>
    </source>
</evidence>
<dbReference type="AlphaFoldDB" id="A0A329M4L2"/>
<comment type="subcellular location">
    <subcellularLocation>
        <location evidence="1">Cell membrane</location>
        <topology evidence="1">Multi-pass membrane protein</topology>
    </subcellularLocation>
</comment>
<feature type="transmembrane region" description="Helical" evidence="7">
    <location>
        <begin position="180"/>
        <end position="202"/>
    </location>
</feature>
<dbReference type="Gene3D" id="1.10.3720.10">
    <property type="entry name" value="MetI-like"/>
    <property type="match status" value="1"/>
</dbReference>
<proteinExistence type="predicted"/>
<dbReference type="InterPro" id="IPR000515">
    <property type="entry name" value="MetI-like"/>
</dbReference>
<evidence type="ECO:0000313" key="10">
    <source>
        <dbReference type="Proteomes" id="UP000250369"/>
    </source>
</evidence>
<feature type="transmembrane region" description="Helical" evidence="7">
    <location>
        <begin position="76"/>
        <end position="96"/>
    </location>
</feature>
<feature type="domain" description="ABC transmembrane type-1" evidence="8">
    <location>
        <begin position="72"/>
        <end position="270"/>
    </location>
</feature>
<comment type="caution">
    <text evidence="9">The sequence shown here is derived from an EMBL/GenBank/DDBJ whole genome shotgun (WGS) entry which is preliminary data.</text>
</comment>
<dbReference type="PROSITE" id="PS50928">
    <property type="entry name" value="ABC_TM1"/>
    <property type="match status" value="1"/>
</dbReference>
<dbReference type="PANTHER" id="PTHR43744">
    <property type="entry name" value="ABC TRANSPORTER PERMEASE PROTEIN MG189-RELATED-RELATED"/>
    <property type="match status" value="1"/>
</dbReference>
<feature type="transmembrane region" description="Helical" evidence="7">
    <location>
        <begin position="108"/>
        <end position="127"/>
    </location>
</feature>
<organism evidence="9 10">
    <name type="scientific">Paenibacillus contaminans</name>
    <dbReference type="NCBI Taxonomy" id="450362"/>
    <lineage>
        <taxon>Bacteria</taxon>
        <taxon>Bacillati</taxon>
        <taxon>Bacillota</taxon>
        <taxon>Bacilli</taxon>
        <taxon>Bacillales</taxon>
        <taxon>Paenibacillaceae</taxon>
        <taxon>Paenibacillus</taxon>
    </lineage>
</organism>
<evidence type="ECO:0000256" key="6">
    <source>
        <dbReference type="ARBA" id="ARBA00023136"/>
    </source>
</evidence>
<name>A0A329M4L2_9BACL</name>
<evidence type="ECO:0000256" key="1">
    <source>
        <dbReference type="ARBA" id="ARBA00004651"/>
    </source>
</evidence>
<keyword evidence="6 7" id="KW-0472">Membrane</keyword>
<feature type="transmembrane region" description="Helical" evidence="7">
    <location>
        <begin position="12"/>
        <end position="29"/>
    </location>
</feature>
<reference evidence="9 10" key="1">
    <citation type="journal article" date="2009" name="Int. J. Syst. Evol. Microbiol.">
        <title>Paenibacillus contaminans sp. nov., isolated from a contaminated laboratory plate.</title>
        <authorList>
            <person name="Chou J.H."/>
            <person name="Lee J.H."/>
            <person name="Lin M.C."/>
            <person name="Chang P.S."/>
            <person name="Arun A.B."/>
            <person name="Young C.C."/>
            <person name="Chen W.M."/>
        </authorList>
    </citation>
    <scope>NUCLEOTIDE SEQUENCE [LARGE SCALE GENOMIC DNA]</scope>
    <source>
        <strain evidence="9 10">CKOBP-6</strain>
    </source>
</reference>
<evidence type="ECO:0000259" key="8">
    <source>
        <dbReference type="PROSITE" id="PS50928"/>
    </source>
</evidence>
<dbReference type="GO" id="GO:0055085">
    <property type="term" value="P:transmembrane transport"/>
    <property type="evidence" value="ECO:0007669"/>
    <property type="project" value="InterPro"/>
</dbReference>
<protein>
    <submittedName>
        <fullName evidence="9">ABC transporter permease</fullName>
    </submittedName>
</protein>
<dbReference type="Proteomes" id="UP000250369">
    <property type="component" value="Unassembled WGS sequence"/>
</dbReference>
<evidence type="ECO:0000313" key="9">
    <source>
        <dbReference type="EMBL" id="RAV14824.1"/>
    </source>
</evidence>
<dbReference type="CDD" id="cd06261">
    <property type="entry name" value="TM_PBP2"/>
    <property type="match status" value="1"/>
</dbReference>
<dbReference type="GO" id="GO:0005886">
    <property type="term" value="C:plasma membrane"/>
    <property type="evidence" value="ECO:0007669"/>
    <property type="project" value="UniProtKB-SubCell"/>
</dbReference>
<accession>A0A329M4L2</accession>
<evidence type="ECO:0000256" key="7">
    <source>
        <dbReference type="SAM" id="Phobius"/>
    </source>
</evidence>
<keyword evidence="3" id="KW-1003">Cell membrane</keyword>
<keyword evidence="5 7" id="KW-1133">Transmembrane helix</keyword>
<dbReference type="EMBL" id="QMFB01000025">
    <property type="protein sequence ID" value="RAV14824.1"/>
    <property type="molecule type" value="Genomic_DNA"/>
</dbReference>
<gene>
    <name evidence="9" type="ORF">DQG23_30805</name>
</gene>
<keyword evidence="4 7" id="KW-0812">Transmembrane</keyword>
<feature type="transmembrane region" description="Helical" evidence="7">
    <location>
        <begin position="253"/>
        <end position="272"/>
    </location>
</feature>
<dbReference type="InterPro" id="IPR035906">
    <property type="entry name" value="MetI-like_sf"/>
</dbReference>
<dbReference type="PANTHER" id="PTHR43744:SF9">
    <property type="entry name" value="POLYGALACTURONAN_RHAMNOGALACTURONAN TRANSPORT SYSTEM PERMEASE PROTEIN YTCP"/>
    <property type="match status" value="1"/>
</dbReference>
<feature type="transmembrane region" description="Helical" evidence="7">
    <location>
        <begin position="139"/>
        <end position="159"/>
    </location>
</feature>
<evidence type="ECO:0000256" key="4">
    <source>
        <dbReference type="ARBA" id="ARBA00022692"/>
    </source>
</evidence>
<evidence type="ECO:0000256" key="2">
    <source>
        <dbReference type="ARBA" id="ARBA00022448"/>
    </source>
</evidence>